<dbReference type="GO" id="GO:0005975">
    <property type="term" value="P:carbohydrate metabolic process"/>
    <property type="evidence" value="ECO:0007669"/>
    <property type="project" value="InterPro"/>
</dbReference>
<dbReference type="EMBL" id="JABDJR010000121">
    <property type="protein sequence ID" value="NNF05754.1"/>
    <property type="molecule type" value="Genomic_DNA"/>
</dbReference>
<dbReference type="PANTHER" id="PTHR42655">
    <property type="entry name" value="GLYCOGEN PHOSPHORYLASE"/>
    <property type="match status" value="1"/>
</dbReference>
<proteinExistence type="inferred from homology"/>
<organism evidence="2 3">
    <name type="scientific">Eiseniibacteriota bacterium</name>
    <dbReference type="NCBI Taxonomy" id="2212470"/>
    <lineage>
        <taxon>Bacteria</taxon>
        <taxon>Candidatus Eiseniibacteriota</taxon>
    </lineage>
</organism>
<feature type="non-terminal residue" evidence="2">
    <location>
        <position position="1"/>
    </location>
</feature>
<accession>A0A7Y2E9H1</accession>
<name>A0A7Y2E9H1_UNCEI</name>
<comment type="similarity">
    <text evidence="1">Belongs to the glycogen phosphorylase family.</text>
</comment>
<dbReference type="NCBIfam" id="TIGR02094">
    <property type="entry name" value="more_P_ylases"/>
    <property type="match status" value="1"/>
</dbReference>
<sequence length="535" mass="60368">PVPAGFDLFEPDLMLKYFGSYMEELGISFDTFMGLGRVNPEDKDQPFNMALFATRHAAFRNGVSELHGRVSREMMQPWWPGYPSEEVPVDSITNGIHLQSWVAPPIQEAYESAVGKGWSEPTRQEPDWSGVDKMKDKDVWANHMACKERFVALARKRALSHAKARGGSHREKLEAEKILDPNALTIGFARRFATYKRATLLLRDVERLKRLITNADRPIQFVFAGKAHPADAFGKELIKHIVHFSRDSQLTKSFVFIENYDIEVGRHVVAGVDVWLNNPRRPLEASGTSGMKAAANGVLNLSILDGWWAEGYETERGWAIGDGEEYAEEHYQDSVEASALYDLLEHEVIPTYYDRDSKGLPIKWIQKMKASMRDLGPMFNTNRMVGEYTEKFYIRAANRSHELTDGNLDRVHSLVDWSRRVSQHWSQVQVEGVTHRNGGELHVGAEVPVRVKVDLGHLSPGDVAVELYHGSADGDHQVQEGRVTSMNHVGEEDGHQLYEGMLTCGTSGLYGYSVRIVPAHPDALIPNEMPLITWY</sequence>
<reference evidence="2 3" key="1">
    <citation type="submission" date="2020-03" db="EMBL/GenBank/DDBJ databases">
        <title>Metabolic flexibility allows generalist bacteria to become dominant in a frequently disturbed ecosystem.</title>
        <authorList>
            <person name="Chen Y.-J."/>
            <person name="Leung P.M."/>
            <person name="Bay S.K."/>
            <person name="Hugenholtz P."/>
            <person name="Kessler A.J."/>
            <person name="Shelley G."/>
            <person name="Waite D.W."/>
            <person name="Cook P.L."/>
            <person name="Greening C."/>
        </authorList>
    </citation>
    <scope>NUCLEOTIDE SEQUENCE [LARGE SCALE GENOMIC DNA]</scope>
    <source>
        <strain evidence="2">SS_bin_28</strain>
    </source>
</reference>
<dbReference type="InterPro" id="IPR011834">
    <property type="entry name" value="Agluc_phsphrylas"/>
</dbReference>
<protein>
    <submittedName>
        <fullName evidence="2">Alpha-glucan family phosphorylase</fullName>
    </submittedName>
</protein>
<evidence type="ECO:0000313" key="2">
    <source>
        <dbReference type="EMBL" id="NNF05754.1"/>
    </source>
</evidence>
<comment type="caution">
    <text evidence="2">The sequence shown here is derived from an EMBL/GenBank/DDBJ whole genome shotgun (WGS) entry which is preliminary data.</text>
</comment>
<dbReference type="PANTHER" id="PTHR42655:SF1">
    <property type="entry name" value="GLYCOGEN PHOSPHORYLASE"/>
    <property type="match status" value="1"/>
</dbReference>
<dbReference type="GO" id="GO:0008184">
    <property type="term" value="F:glycogen phosphorylase activity"/>
    <property type="evidence" value="ECO:0007669"/>
    <property type="project" value="InterPro"/>
</dbReference>
<evidence type="ECO:0000256" key="1">
    <source>
        <dbReference type="ARBA" id="ARBA00006047"/>
    </source>
</evidence>
<dbReference type="InterPro" id="IPR052182">
    <property type="entry name" value="Glycogen/Maltodextrin_Phosph"/>
</dbReference>
<dbReference type="GO" id="GO:0030170">
    <property type="term" value="F:pyridoxal phosphate binding"/>
    <property type="evidence" value="ECO:0007669"/>
    <property type="project" value="InterPro"/>
</dbReference>
<dbReference type="Pfam" id="PF00343">
    <property type="entry name" value="Phosphorylase"/>
    <property type="match status" value="1"/>
</dbReference>
<dbReference type="Gene3D" id="3.40.50.2000">
    <property type="entry name" value="Glycogen Phosphorylase B"/>
    <property type="match status" value="2"/>
</dbReference>
<dbReference type="Proteomes" id="UP000547674">
    <property type="component" value="Unassembled WGS sequence"/>
</dbReference>
<dbReference type="AlphaFoldDB" id="A0A7Y2E9H1"/>
<dbReference type="InterPro" id="IPR000811">
    <property type="entry name" value="Glyco_trans_35"/>
</dbReference>
<dbReference type="SUPFAM" id="SSF53756">
    <property type="entry name" value="UDP-Glycosyltransferase/glycogen phosphorylase"/>
    <property type="match status" value="1"/>
</dbReference>
<gene>
    <name evidence="2" type="primary">glgP</name>
    <name evidence="2" type="ORF">HKN21_03250</name>
</gene>
<evidence type="ECO:0000313" key="3">
    <source>
        <dbReference type="Proteomes" id="UP000547674"/>
    </source>
</evidence>